<evidence type="ECO:0000313" key="9">
    <source>
        <dbReference type="EMBL" id="GMA93465.1"/>
    </source>
</evidence>
<organism evidence="9 10">
    <name type="scientific">Pseudolysinimonas kribbensis</name>
    <dbReference type="NCBI Taxonomy" id="433641"/>
    <lineage>
        <taxon>Bacteria</taxon>
        <taxon>Bacillati</taxon>
        <taxon>Actinomycetota</taxon>
        <taxon>Actinomycetes</taxon>
        <taxon>Micrococcales</taxon>
        <taxon>Microbacteriaceae</taxon>
        <taxon>Pseudolysinimonas</taxon>
    </lineage>
</organism>
<comment type="caution">
    <text evidence="9">The sequence shown here is derived from an EMBL/GenBank/DDBJ whole genome shotgun (WGS) entry which is preliminary data.</text>
</comment>
<feature type="transmembrane region" description="Helical" evidence="8">
    <location>
        <begin position="284"/>
        <end position="311"/>
    </location>
</feature>
<evidence type="ECO:0000256" key="6">
    <source>
        <dbReference type="ARBA" id="ARBA00023136"/>
    </source>
</evidence>
<comment type="subcellular location">
    <subcellularLocation>
        <location evidence="1">Membrane</location>
        <topology evidence="1">Multi-pass membrane protein</topology>
    </subcellularLocation>
</comment>
<evidence type="ECO:0000256" key="2">
    <source>
        <dbReference type="ARBA" id="ARBA00008974"/>
    </source>
</evidence>
<feature type="transmembrane region" description="Helical" evidence="8">
    <location>
        <begin position="102"/>
        <end position="124"/>
    </location>
</feature>
<comment type="similarity">
    <text evidence="2 7">Belongs to the purine-cytosine permease (2.A.39) family.</text>
</comment>
<reference evidence="10" key="1">
    <citation type="journal article" date="2019" name="Int. J. Syst. Evol. Microbiol.">
        <title>The Global Catalogue of Microorganisms (GCM) 10K type strain sequencing project: providing services to taxonomists for standard genome sequencing and annotation.</title>
        <authorList>
            <consortium name="The Broad Institute Genomics Platform"/>
            <consortium name="The Broad Institute Genome Sequencing Center for Infectious Disease"/>
            <person name="Wu L."/>
            <person name="Ma J."/>
        </authorList>
    </citation>
    <scope>NUCLEOTIDE SEQUENCE [LARGE SCALE GENOMIC DNA]</scope>
    <source>
        <strain evidence="10">NBRC 108894</strain>
    </source>
</reference>
<dbReference type="CDD" id="cd11484">
    <property type="entry name" value="SLC-NCS1sbd_CobB-like"/>
    <property type="match status" value="1"/>
</dbReference>
<evidence type="ECO:0000256" key="3">
    <source>
        <dbReference type="ARBA" id="ARBA00022448"/>
    </source>
</evidence>
<dbReference type="Pfam" id="PF02133">
    <property type="entry name" value="Transp_cyt_pur"/>
    <property type="match status" value="1"/>
</dbReference>
<feature type="transmembrane region" description="Helical" evidence="8">
    <location>
        <begin position="402"/>
        <end position="422"/>
    </location>
</feature>
<accession>A0ABQ6JYS0</accession>
<dbReference type="InterPro" id="IPR026030">
    <property type="entry name" value="Pur-cyt_permease_Fcy2/21/22"/>
</dbReference>
<protein>
    <submittedName>
        <fullName evidence="9">Transporter membrane subunit</fullName>
    </submittedName>
</protein>
<dbReference type="PANTHER" id="PTHR31806">
    <property type="entry name" value="PURINE-CYTOSINE PERMEASE FCY2-RELATED"/>
    <property type="match status" value="1"/>
</dbReference>
<keyword evidence="4 8" id="KW-0812">Transmembrane</keyword>
<keyword evidence="3 7" id="KW-0813">Transport</keyword>
<dbReference type="PANTHER" id="PTHR31806:SF1">
    <property type="entry name" value="PURINE-CYTOSINE PERMEASE FCY2-RELATED"/>
    <property type="match status" value="1"/>
</dbReference>
<dbReference type="Proteomes" id="UP001157034">
    <property type="component" value="Unassembled WGS sequence"/>
</dbReference>
<evidence type="ECO:0000256" key="5">
    <source>
        <dbReference type="ARBA" id="ARBA00022989"/>
    </source>
</evidence>
<dbReference type="PIRSF" id="PIRSF002744">
    <property type="entry name" value="Pur-cyt_permease"/>
    <property type="match status" value="1"/>
</dbReference>
<feature type="transmembrane region" description="Helical" evidence="8">
    <location>
        <begin position="60"/>
        <end position="82"/>
    </location>
</feature>
<feature type="transmembrane region" description="Helical" evidence="8">
    <location>
        <begin position="36"/>
        <end position="54"/>
    </location>
</feature>
<feature type="transmembrane region" description="Helical" evidence="8">
    <location>
        <begin position="199"/>
        <end position="220"/>
    </location>
</feature>
<proteinExistence type="inferred from homology"/>
<gene>
    <name evidence="9" type="ORF">GCM10025881_02890</name>
</gene>
<keyword evidence="10" id="KW-1185">Reference proteome</keyword>
<keyword evidence="5 8" id="KW-1133">Transmembrane helix</keyword>
<dbReference type="EMBL" id="BSVB01000001">
    <property type="protein sequence ID" value="GMA93465.1"/>
    <property type="molecule type" value="Genomic_DNA"/>
</dbReference>
<sequence length="482" mass="52399">MSTPTPTGTVAGPTIERHSIDYVPWSERRGKLWHQAPFWFTGNFVLPTMVIGFLGPELGLSAGFSFLAIVLGACFGTFFMAFHANQGPRMGLPQMIQSRAQFGSRGVIVPFLATVFVYIGFMVFDVIIANAGIDTVLPGAGIKWIWYPLLTAVSIVIAVVGHDLLHFVQRWLTYLLVIGFAIVTVLAFTTLPAPTGAHAGHWDVVAFFIQFSLAAGYNISYAVYVSDYSRYLPPKSSAPKLIFYTYLGAAGSAVWLMGLGSLLASRIPKVDEIGSIKAVGDNLFPGFGTIVIVISVLALISIMGVNAYGAMLTSVSGIDAFKKIKATQKPRVIGLIVVGILVVIIALLIPDAFQASFNNFVLLMLYFLVPWTAVNLVDFYFVRHGKYAITEIFNPKGIYRRWSWRGLVAYGVGFVVMIPFFSLPGLFVGPIANLLGTADFSFAVGLVVAGGLYFLFSRGLDRQAEAAARQRSQRELEGVDAD</sequence>
<feature type="transmembrane region" description="Helical" evidence="8">
    <location>
        <begin position="361"/>
        <end position="381"/>
    </location>
</feature>
<keyword evidence="6 7" id="KW-0472">Membrane</keyword>
<evidence type="ECO:0000313" key="10">
    <source>
        <dbReference type="Proteomes" id="UP001157034"/>
    </source>
</evidence>
<dbReference type="InterPro" id="IPR001248">
    <property type="entry name" value="Pur-cyt_permease"/>
</dbReference>
<feature type="transmembrane region" description="Helical" evidence="8">
    <location>
        <begin position="332"/>
        <end position="349"/>
    </location>
</feature>
<dbReference type="Gene3D" id="1.10.4160.10">
    <property type="entry name" value="Hydantoin permease"/>
    <property type="match status" value="1"/>
</dbReference>
<evidence type="ECO:0000256" key="4">
    <source>
        <dbReference type="ARBA" id="ARBA00022692"/>
    </source>
</evidence>
<feature type="transmembrane region" description="Helical" evidence="8">
    <location>
        <begin position="434"/>
        <end position="456"/>
    </location>
</feature>
<feature type="transmembrane region" description="Helical" evidence="8">
    <location>
        <begin position="144"/>
        <end position="165"/>
    </location>
</feature>
<feature type="transmembrane region" description="Helical" evidence="8">
    <location>
        <begin position="172"/>
        <end position="193"/>
    </location>
</feature>
<evidence type="ECO:0000256" key="8">
    <source>
        <dbReference type="SAM" id="Phobius"/>
    </source>
</evidence>
<dbReference type="RefSeq" id="WP_284252285.1">
    <property type="nucleotide sequence ID" value="NZ_BAAAQO010000006.1"/>
</dbReference>
<feature type="transmembrane region" description="Helical" evidence="8">
    <location>
        <begin position="241"/>
        <end position="264"/>
    </location>
</feature>
<evidence type="ECO:0000256" key="1">
    <source>
        <dbReference type="ARBA" id="ARBA00004141"/>
    </source>
</evidence>
<evidence type="ECO:0000256" key="7">
    <source>
        <dbReference type="PIRNR" id="PIRNR002744"/>
    </source>
</evidence>
<name>A0ABQ6JYS0_9MICO</name>